<dbReference type="RefSeq" id="WP_310117768.1">
    <property type="nucleotide sequence ID" value="NZ_JAVDQV010000001.1"/>
</dbReference>
<organism evidence="1 2">
    <name type="scientific">Paraburkholderia terricola</name>
    <dbReference type="NCBI Taxonomy" id="169427"/>
    <lineage>
        <taxon>Bacteria</taxon>
        <taxon>Pseudomonadati</taxon>
        <taxon>Pseudomonadota</taxon>
        <taxon>Betaproteobacteria</taxon>
        <taxon>Burkholderiales</taxon>
        <taxon>Burkholderiaceae</taxon>
        <taxon>Paraburkholderia</taxon>
    </lineage>
</organism>
<accession>A0ABU1LJA2</accession>
<sequence>MKVLNGLLEIRTGRLKKQDVGMIAVEPMRSEFAAPQNTFKRLVTLLRQSPENQHIRVNNAVN</sequence>
<name>A0ABU1LJA2_9BURK</name>
<keyword evidence="2" id="KW-1185">Reference proteome</keyword>
<dbReference type="EMBL" id="JAVDRP010000001">
    <property type="protein sequence ID" value="MDR6406787.1"/>
    <property type="molecule type" value="Genomic_DNA"/>
</dbReference>
<evidence type="ECO:0000313" key="1">
    <source>
        <dbReference type="EMBL" id="MDR6406787.1"/>
    </source>
</evidence>
<gene>
    <name evidence="1" type="ORF">J2804_000175</name>
</gene>
<comment type="caution">
    <text evidence="1">The sequence shown here is derived from an EMBL/GenBank/DDBJ whole genome shotgun (WGS) entry which is preliminary data.</text>
</comment>
<evidence type="ECO:0000313" key="2">
    <source>
        <dbReference type="Proteomes" id="UP001264340"/>
    </source>
</evidence>
<proteinExistence type="predicted"/>
<protein>
    <submittedName>
        <fullName evidence="1">Uncharacterized protein</fullName>
    </submittedName>
</protein>
<dbReference type="Proteomes" id="UP001264340">
    <property type="component" value="Unassembled WGS sequence"/>
</dbReference>
<reference evidence="1 2" key="1">
    <citation type="submission" date="2023-07" db="EMBL/GenBank/DDBJ databases">
        <title>Sorghum-associated microbial communities from plants grown in Nebraska, USA.</title>
        <authorList>
            <person name="Schachtman D."/>
        </authorList>
    </citation>
    <scope>NUCLEOTIDE SEQUENCE [LARGE SCALE GENOMIC DNA]</scope>
    <source>
        <strain evidence="1 2">DS1316</strain>
    </source>
</reference>